<keyword evidence="1" id="KW-1133">Transmembrane helix</keyword>
<dbReference type="RefSeq" id="WP_039316474.1">
    <property type="nucleotide sequence ID" value="NZ_CP006905.1"/>
</dbReference>
<dbReference type="GeneID" id="60853500"/>
<proteinExistence type="predicted"/>
<dbReference type="AlphaFoldDB" id="A0A0A7G0E5"/>
<name>A0A0A7G0E5_9CLOT</name>
<keyword evidence="1" id="KW-0812">Transmembrane</keyword>
<organism evidence="2 3">
    <name type="scientific">Clostridium baratii str. Sullivan</name>
    <dbReference type="NCBI Taxonomy" id="1415775"/>
    <lineage>
        <taxon>Bacteria</taxon>
        <taxon>Bacillati</taxon>
        <taxon>Bacillota</taxon>
        <taxon>Clostridia</taxon>
        <taxon>Eubacteriales</taxon>
        <taxon>Clostridiaceae</taxon>
        <taxon>Clostridium</taxon>
    </lineage>
</organism>
<protein>
    <submittedName>
        <fullName evidence="2">Uncharacterized protein</fullName>
    </submittedName>
</protein>
<accession>A0A0A7G0E5</accession>
<evidence type="ECO:0000313" key="2">
    <source>
        <dbReference type="EMBL" id="AIY84581.1"/>
    </source>
</evidence>
<dbReference type="KEGG" id="cbv:U729_3052"/>
<dbReference type="eggNOG" id="ENOG5033MCP">
    <property type="taxonomic scope" value="Bacteria"/>
</dbReference>
<reference evidence="2 3" key="1">
    <citation type="journal article" date="2015" name="Infect. Genet. Evol.">
        <title>Genomic sequences of six botulinum neurotoxin-producing strains representing three clostridial species illustrate the mobility and diversity of botulinum neurotoxin genes.</title>
        <authorList>
            <person name="Smith T.J."/>
            <person name="Hill K.K."/>
            <person name="Xie G."/>
            <person name="Foley B.T."/>
            <person name="Williamson C.H."/>
            <person name="Foster J.T."/>
            <person name="Johnson S.L."/>
            <person name="Chertkov O."/>
            <person name="Teshima H."/>
            <person name="Gibbons H.S."/>
            <person name="Johnsky L.A."/>
            <person name="Karavis M.A."/>
            <person name="Smith L.A."/>
        </authorList>
    </citation>
    <scope>NUCLEOTIDE SEQUENCE [LARGE SCALE GENOMIC DNA]</scope>
    <source>
        <strain evidence="2">Sullivan</strain>
    </source>
</reference>
<dbReference type="HOGENOM" id="CLU_165980_1_0_9"/>
<keyword evidence="3" id="KW-1185">Reference proteome</keyword>
<keyword evidence="1" id="KW-0472">Membrane</keyword>
<dbReference type="EMBL" id="CP006905">
    <property type="protein sequence ID" value="AIY84581.1"/>
    <property type="molecule type" value="Genomic_DNA"/>
</dbReference>
<evidence type="ECO:0000256" key="1">
    <source>
        <dbReference type="SAM" id="Phobius"/>
    </source>
</evidence>
<sequence length="105" mass="11447">MYINVADLFWIIVALLGAFALVVLILCLLKLLNVLTKVDTLLDENKNNLDTTLTNVKGISENVKDISDVATEATADAIVVKENLSNQLSTLKEIASIISSVFLKK</sequence>
<evidence type="ECO:0000313" key="3">
    <source>
        <dbReference type="Proteomes" id="UP000030635"/>
    </source>
</evidence>
<dbReference type="Proteomes" id="UP000030635">
    <property type="component" value="Chromosome"/>
</dbReference>
<gene>
    <name evidence="2" type="ORF">U729_3052</name>
</gene>
<dbReference type="STRING" id="1561.NPD11_2986"/>
<feature type="transmembrane region" description="Helical" evidence="1">
    <location>
        <begin position="6"/>
        <end position="29"/>
    </location>
</feature>